<gene>
    <name evidence="5" type="ORF">E4634_16555</name>
</gene>
<comment type="caution">
    <text evidence="5">The sequence shown here is derived from an EMBL/GenBank/DDBJ whole genome shotgun (WGS) entry which is preliminary data.</text>
</comment>
<accession>A0A4Z0LXD5</accession>
<dbReference type="GO" id="GO:0006974">
    <property type="term" value="P:DNA damage response"/>
    <property type="evidence" value="ECO:0007669"/>
    <property type="project" value="TreeGrafter"/>
</dbReference>
<dbReference type="Proteomes" id="UP000298050">
    <property type="component" value="Unassembled WGS sequence"/>
</dbReference>
<sequence length="302" mass="32825">MVELAPTEIADNYRLGFAGDSFNTAITLARFGVPTAYATALGDDPFSARILDLLLGEGIEQTLVERYPGRQPGLYAITNDADGERSFHYWRSESPARELWAHDAQRERLERQLRSYSMLYLSGITLAILRADARTRLLAFLADYRRDGGSVAFDSNYRPRLWPDAGAARHAIGEFLHTATDIALLTLEDEQLLWGDGDAGAVIQRHSEGAAGEIVIKRGGEPVLLFADDRLQQVPVPAVAGIVDTTGAGDAFNAGYLAARYRGARAESAVQQGNRAAAAVIQRRGGVVPRDYFQQAMAAAGD</sequence>
<dbReference type="CDD" id="cd01166">
    <property type="entry name" value="KdgK"/>
    <property type="match status" value="1"/>
</dbReference>
<dbReference type="Pfam" id="PF00294">
    <property type="entry name" value="PfkB"/>
    <property type="match status" value="1"/>
</dbReference>
<evidence type="ECO:0000313" key="5">
    <source>
        <dbReference type="EMBL" id="TGD71949.1"/>
    </source>
</evidence>
<proteinExistence type="inferred from homology"/>
<evidence type="ECO:0000256" key="1">
    <source>
        <dbReference type="ARBA" id="ARBA00010688"/>
    </source>
</evidence>
<dbReference type="EMBL" id="SRLE01000012">
    <property type="protein sequence ID" value="TGD71949.1"/>
    <property type="molecule type" value="Genomic_DNA"/>
</dbReference>
<keyword evidence="2" id="KW-0808">Transferase</keyword>
<evidence type="ECO:0000313" key="6">
    <source>
        <dbReference type="Proteomes" id="UP000298050"/>
    </source>
</evidence>
<dbReference type="SUPFAM" id="SSF53613">
    <property type="entry name" value="Ribokinase-like"/>
    <property type="match status" value="1"/>
</dbReference>
<evidence type="ECO:0000256" key="2">
    <source>
        <dbReference type="ARBA" id="ARBA00022679"/>
    </source>
</evidence>
<feature type="domain" description="Carbohydrate kinase PfkB" evidence="4">
    <location>
        <begin position="10"/>
        <end position="287"/>
    </location>
</feature>
<protein>
    <submittedName>
        <fullName evidence="5">Sugar kinase</fullName>
    </submittedName>
</protein>
<reference evidence="5 6" key="1">
    <citation type="submission" date="2019-04" db="EMBL/GenBank/DDBJ databases">
        <title>Taxonomy of novel Haliea sp. from mangrove soil of West Coast of India.</title>
        <authorList>
            <person name="Verma A."/>
            <person name="Kumar P."/>
            <person name="Krishnamurthi S."/>
        </authorList>
    </citation>
    <scope>NUCLEOTIDE SEQUENCE [LARGE SCALE GENOMIC DNA]</scope>
    <source>
        <strain evidence="5 6">SAOS-164</strain>
    </source>
</reference>
<evidence type="ECO:0000259" key="4">
    <source>
        <dbReference type="Pfam" id="PF00294"/>
    </source>
</evidence>
<evidence type="ECO:0000256" key="3">
    <source>
        <dbReference type="ARBA" id="ARBA00022777"/>
    </source>
</evidence>
<dbReference type="Gene3D" id="3.40.1190.20">
    <property type="match status" value="1"/>
</dbReference>
<dbReference type="InterPro" id="IPR011611">
    <property type="entry name" value="PfkB_dom"/>
</dbReference>
<name>A0A4Z0LXD5_9GAMM</name>
<dbReference type="InterPro" id="IPR050306">
    <property type="entry name" value="PfkB_Carbo_kinase"/>
</dbReference>
<dbReference type="OrthoDB" id="9776822at2"/>
<dbReference type="InterPro" id="IPR029056">
    <property type="entry name" value="Ribokinase-like"/>
</dbReference>
<dbReference type="AlphaFoldDB" id="A0A4Z0LXD5"/>
<dbReference type="PROSITE" id="PS00584">
    <property type="entry name" value="PFKB_KINASES_2"/>
    <property type="match status" value="1"/>
</dbReference>
<dbReference type="GO" id="GO:0005829">
    <property type="term" value="C:cytosol"/>
    <property type="evidence" value="ECO:0007669"/>
    <property type="project" value="TreeGrafter"/>
</dbReference>
<organism evidence="5 6">
    <name type="scientific">Mangrovimicrobium sediminis</name>
    <dbReference type="NCBI Taxonomy" id="2562682"/>
    <lineage>
        <taxon>Bacteria</taxon>
        <taxon>Pseudomonadati</taxon>
        <taxon>Pseudomonadota</taxon>
        <taxon>Gammaproteobacteria</taxon>
        <taxon>Cellvibrionales</taxon>
        <taxon>Halieaceae</taxon>
        <taxon>Mangrovimicrobium</taxon>
    </lineage>
</organism>
<comment type="similarity">
    <text evidence="1">Belongs to the carbohydrate kinase PfkB family.</text>
</comment>
<dbReference type="PANTHER" id="PTHR43085">
    <property type="entry name" value="HEXOKINASE FAMILY MEMBER"/>
    <property type="match status" value="1"/>
</dbReference>
<dbReference type="GO" id="GO:0019698">
    <property type="term" value="P:D-galacturonate catabolic process"/>
    <property type="evidence" value="ECO:0007669"/>
    <property type="project" value="TreeGrafter"/>
</dbReference>
<dbReference type="GO" id="GO:0042840">
    <property type="term" value="P:D-glucuronate catabolic process"/>
    <property type="evidence" value="ECO:0007669"/>
    <property type="project" value="TreeGrafter"/>
</dbReference>
<dbReference type="GO" id="GO:0008673">
    <property type="term" value="F:2-dehydro-3-deoxygluconokinase activity"/>
    <property type="evidence" value="ECO:0007669"/>
    <property type="project" value="TreeGrafter"/>
</dbReference>
<dbReference type="PANTHER" id="PTHR43085:SF15">
    <property type="entry name" value="2-DEHYDRO-3-DEOXYGLUCONOKINASE"/>
    <property type="match status" value="1"/>
</dbReference>
<keyword evidence="3 5" id="KW-0418">Kinase</keyword>
<dbReference type="InterPro" id="IPR002173">
    <property type="entry name" value="Carboh/pur_kinase_PfkB_CS"/>
</dbReference>
<keyword evidence="6" id="KW-1185">Reference proteome</keyword>